<gene>
    <name evidence="2" type="ORF">EW026_g6672</name>
</gene>
<dbReference type="PRINTS" id="PR00069">
    <property type="entry name" value="ALDKETRDTASE"/>
</dbReference>
<feature type="domain" description="NADP-dependent oxidoreductase" evidence="1">
    <location>
        <begin position="66"/>
        <end position="240"/>
    </location>
</feature>
<proteinExistence type="predicted"/>
<protein>
    <recommendedName>
        <fullName evidence="1">NADP-dependent oxidoreductase domain-containing protein</fullName>
    </recommendedName>
</protein>
<dbReference type="Gene3D" id="3.20.20.100">
    <property type="entry name" value="NADP-dependent oxidoreductase domain"/>
    <property type="match status" value="1"/>
</dbReference>
<dbReference type="PANTHER" id="PTHR43827">
    <property type="entry name" value="2,5-DIKETO-D-GLUCONIC ACID REDUCTASE"/>
    <property type="match status" value="1"/>
</dbReference>
<dbReference type="PANTHER" id="PTHR43827:SF8">
    <property type="entry name" value="ALDO_KETO REDUCTASE FAMILY PROTEIN"/>
    <property type="match status" value="1"/>
</dbReference>
<dbReference type="GO" id="GO:0016491">
    <property type="term" value="F:oxidoreductase activity"/>
    <property type="evidence" value="ECO:0007669"/>
    <property type="project" value="InterPro"/>
</dbReference>
<dbReference type="EMBL" id="SGPJ01000383">
    <property type="protein sequence ID" value="THG94884.1"/>
    <property type="molecule type" value="Genomic_DNA"/>
</dbReference>
<evidence type="ECO:0000313" key="2">
    <source>
        <dbReference type="EMBL" id="THG94884.1"/>
    </source>
</evidence>
<reference evidence="2 3" key="1">
    <citation type="submission" date="2019-02" db="EMBL/GenBank/DDBJ databases">
        <title>Genome sequencing of the rare red list fungi Phlebia centrifuga.</title>
        <authorList>
            <person name="Buettner E."/>
            <person name="Kellner H."/>
        </authorList>
    </citation>
    <scope>NUCLEOTIDE SEQUENCE [LARGE SCALE GENOMIC DNA]</scope>
    <source>
        <strain evidence="2 3">DSM 108282</strain>
    </source>
</reference>
<dbReference type="InterPro" id="IPR036812">
    <property type="entry name" value="NAD(P)_OxRdtase_dom_sf"/>
</dbReference>
<dbReference type="Proteomes" id="UP000309038">
    <property type="component" value="Unassembled WGS sequence"/>
</dbReference>
<organism evidence="2 3">
    <name type="scientific">Hermanssonia centrifuga</name>
    <dbReference type="NCBI Taxonomy" id="98765"/>
    <lineage>
        <taxon>Eukaryota</taxon>
        <taxon>Fungi</taxon>
        <taxon>Dikarya</taxon>
        <taxon>Basidiomycota</taxon>
        <taxon>Agaricomycotina</taxon>
        <taxon>Agaricomycetes</taxon>
        <taxon>Polyporales</taxon>
        <taxon>Meruliaceae</taxon>
        <taxon>Hermanssonia</taxon>
    </lineage>
</organism>
<name>A0A4S4KAB1_9APHY</name>
<sequence>MTASRIIYGTAWKKERTVTLVINAVLNGFRAIDTAGQPKHYRFTSLGGQDQSKPLPYDPLNRLETQINDSFENSLKNLQTSYIDSYILHSPLETFPRTITAWKTLMALQDAGKVKYIGVSNSYDVSLLEALEADGGRRVQVVQNRWFEGNGWDAEVLAYCRKHGIQYQSFWTLTGSPSLLSHPLMKSFAEAKGCTSAQAVYRLAQHHGITPLSGTSNEEHMRADIAVEEIVVDAKDKKIVLEVAKWMGIKD</sequence>
<comment type="caution">
    <text evidence="2">The sequence shown here is derived from an EMBL/GenBank/DDBJ whole genome shotgun (WGS) entry which is preliminary data.</text>
</comment>
<dbReference type="InterPro" id="IPR020471">
    <property type="entry name" value="AKR"/>
</dbReference>
<dbReference type="CDD" id="cd19071">
    <property type="entry name" value="AKR_AKR1-5-like"/>
    <property type="match status" value="1"/>
</dbReference>
<dbReference type="Pfam" id="PF00248">
    <property type="entry name" value="Aldo_ket_red"/>
    <property type="match status" value="1"/>
</dbReference>
<dbReference type="InterPro" id="IPR023210">
    <property type="entry name" value="NADP_OxRdtase_dom"/>
</dbReference>
<accession>A0A4S4KAB1</accession>
<keyword evidence="3" id="KW-1185">Reference proteome</keyword>
<evidence type="ECO:0000313" key="3">
    <source>
        <dbReference type="Proteomes" id="UP000309038"/>
    </source>
</evidence>
<dbReference type="SUPFAM" id="SSF51430">
    <property type="entry name" value="NAD(P)-linked oxidoreductase"/>
    <property type="match status" value="1"/>
</dbReference>
<dbReference type="AlphaFoldDB" id="A0A4S4KAB1"/>
<evidence type="ECO:0000259" key="1">
    <source>
        <dbReference type="Pfam" id="PF00248"/>
    </source>
</evidence>